<reference evidence="1 2" key="1">
    <citation type="submission" date="2020-07" db="EMBL/GenBank/DDBJ databases">
        <title>Bradyrhizobium diversity isolated from nodules of indigenous legumes of Western Australia.</title>
        <authorList>
            <person name="Klepa M.S."/>
        </authorList>
    </citation>
    <scope>NUCLEOTIDE SEQUENCE [LARGE SCALE GENOMIC DNA]</scope>
    <source>
        <strain evidence="1 2">CNPSo 4010</strain>
    </source>
</reference>
<dbReference type="RefSeq" id="WP_197963934.1">
    <property type="nucleotide sequence ID" value="NZ_JACCHP010000037.1"/>
</dbReference>
<evidence type="ECO:0000313" key="1">
    <source>
        <dbReference type="EMBL" id="MBH5402911.1"/>
    </source>
</evidence>
<gene>
    <name evidence="1" type="ORF">HZZ13_34705</name>
</gene>
<accession>A0ABS0Q185</accession>
<dbReference type="EMBL" id="JACCHP010000037">
    <property type="protein sequence ID" value="MBH5402911.1"/>
    <property type="molecule type" value="Genomic_DNA"/>
</dbReference>
<keyword evidence="2" id="KW-1185">Reference proteome</keyword>
<protein>
    <submittedName>
        <fullName evidence="1">Uncharacterized protein</fullName>
    </submittedName>
</protein>
<dbReference type="Proteomes" id="UP000807370">
    <property type="component" value="Unassembled WGS sequence"/>
</dbReference>
<name>A0ABS0Q185_9BRAD</name>
<organism evidence="1 2">
    <name type="scientific">Bradyrhizobium agreste</name>
    <dbReference type="NCBI Taxonomy" id="2751811"/>
    <lineage>
        <taxon>Bacteria</taxon>
        <taxon>Pseudomonadati</taxon>
        <taxon>Pseudomonadota</taxon>
        <taxon>Alphaproteobacteria</taxon>
        <taxon>Hyphomicrobiales</taxon>
        <taxon>Nitrobacteraceae</taxon>
        <taxon>Bradyrhizobium</taxon>
    </lineage>
</organism>
<comment type="caution">
    <text evidence="1">The sequence shown here is derived from an EMBL/GenBank/DDBJ whole genome shotgun (WGS) entry which is preliminary data.</text>
</comment>
<proteinExistence type="predicted"/>
<sequence>MQFEILGEISEVETFASGSAIREIARLRRIYGRGRWRKTGIAQVRLSDGSTHLAEIHWYEAGGIGRKEFKIKNLFRES</sequence>
<evidence type="ECO:0000313" key="2">
    <source>
        <dbReference type="Proteomes" id="UP000807370"/>
    </source>
</evidence>